<organism evidence="1 2">
    <name type="scientific">Xylaria curta</name>
    <dbReference type="NCBI Taxonomy" id="42375"/>
    <lineage>
        <taxon>Eukaryota</taxon>
        <taxon>Fungi</taxon>
        <taxon>Dikarya</taxon>
        <taxon>Ascomycota</taxon>
        <taxon>Pezizomycotina</taxon>
        <taxon>Sordariomycetes</taxon>
        <taxon>Xylariomycetidae</taxon>
        <taxon>Xylariales</taxon>
        <taxon>Xylariaceae</taxon>
        <taxon>Xylaria</taxon>
    </lineage>
</organism>
<proteinExistence type="predicted"/>
<sequence length="683" mass="77386">MPIPYVELRRDINEIRLLELLPSGGPQYARIPCCRLLQTGLREAPSYNALSYAWGSPETNRVILVNNVGIRIPQNLFDALIALRPSQPESSMLIWVDYLCINQRNNVEKAWQVSLMGDLYKQADQVLAWLGPGNDASRKAIEYLNEFGKDAHLCGFHHTQYVGNPLWEELAILCSTRPGDCPLDSYAAYATQLRNLGVILGHPAFALACETLLRLINLFHKISPWNNKGKNFPIREMKHVLERPWFTRVWVLQEIALSKRAVFVCGTERIDRTRLCAAMNASVCLRQCMLKALLRSKRPNLLASQIFRELFFRATMMVNAHRIMRGPQFPLLALLRLTCVGSTNNHKHGPHHLDSSDPRDKIFALLGLASDRDDLIDRGVIPDYTKSHREVYTMTTSALLQQGHLSLLSFVQPQKSSAQRDLPSWVPDWYQPLTAPLQIVYDDHMILRPEFRASGVNHSNSVIKVDCSSPDISRISLEGYAWDKVHSVGFFPRRVASWNVPLEETFSWPKEWLVEILRLSYQIEGIFPSFKERLHTVARASVGGVLIGPQGEVSRPDENILFEAEDLLSINLIKYKHIEAEARRFLAQSKKSSGWMVLGTMARSIMARCLKRVPFITSTGKLGLGYDNIRAGDVVTIIRGAQVPYVLRLQHDGTYNLISEAYVDGIMDGEALRGATFTWLHLV</sequence>
<name>A0ACC1PLB3_9PEZI</name>
<dbReference type="Proteomes" id="UP001143856">
    <property type="component" value="Unassembled WGS sequence"/>
</dbReference>
<gene>
    <name evidence="1" type="ORF">NUW58_g1804</name>
</gene>
<dbReference type="EMBL" id="JAPDGR010000210">
    <property type="protein sequence ID" value="KAJ2993565.1"/>
    <property type="molecule type" value="Genomic_DNA"/>
</dbReference>
<protein>
    <submittedName>
        <fullName evidence="1">Uncharacterized protein</fullName>
    </submittedName>
</protein>
<reference evidence="1" key="1">
    <citation type="submission" date="2022-10" db="EMBL/GenBank/DDBJ databases">
        <title>Genome Sequence of Xylaria curta.</title>
        <authorList>
            <person name="Buettner E."/>
        </authorList>
    </citation>
    <scope>NUCLEOTIDE SEQUENCE</scope>
    <source>
        <strain evidence="1">Babe10</strain>
    </source>
</reference>
<accession>A0ACC1PLB3</accession>
<evidence type="ECO:0000313" key="1">
    <source>
        <dbReference type="EMBL" id="KAJ2993565.1"/>
    </source>
</evidence>
<keyword evidence="2" id="KW-1185">Reference proteome</keyword>
<evidence type="ECO:0000313" key="2">
    <source>
        <dbReference type="Proteomes" id="UP001143856"/>
    </source>
</evidence>
<comment type="caution">
    <text evidence="1">The sequence shown here is derived from an EMBL/GenBank/DDBJ whole genome shotgun (WGS) entry which is preliminary data.</text>
</comment>